<organism evidence="1 2">
    <name type="scientific">Micromonospora purpureochromogenes</name>
    <dbReference type="NCBI Taxonomy" id="47872"/>
    <lineage>
        <taxon>Bacteria</taxon>
        <taxon>Bacillati</taxon>
        <taxon>Actinomycetota</taxon>
        <taxon>Actinomycetes</taxon>
        <taxon>Micromonosporales</taxon>
        <taxon>Micromonosporaceae</taxon>
        <taxon>Micromonospora</taxon>
    </lineage>
</organism>
<dbReference type="RefSeq" id="WP_179805517.1">
    <property type="nucleotide sequence ID" value="NZ_JACCCQ010000001.1"/>
</dbReference>
<evidence type="ECO:0000313" key="2">
    <source>
        <dbReference type="Proteomes" id="UP000631553"/>
    </source>
</evidence>
<reference evidence="1 2" key="1">
    <citation type="submission" date="2020-07" db="EMBL/GenBank/DDBJ databases">
        <title>Sequencing the genomes of 1000 actinobacteria strains.</title>
        <authorList>
            <person name="Klenk H.-P."/>
        </authorList>
    </citation>
    <scope>NUCLEOTIDE SEQUENCE [LARGE SCALE GENOMIC DNA]</scope>
    <source>
        <strain evidence="1 2">DSM 43814</strain>
    </source>
</reference>
<name>A0ABX2RUZ4_9ACTN</name>
<dbReference type="EMBL" id="JACCCQ010000001">
    <property type="protein sequence ID" value="NYF59918.1"/>
    <property type="molecule type" value="Genomic_DNA"/>
</dbReference>
<accession>A0ABX2RUZ4</accession>
<proteinExistence type="predicted"/>
<sequence>MIDDFAKTCLHSDLREVYANRQPDAAFWEARRAEIERAAKAAGPAVA</sequence>
<protein>
    <submittedName>
        <fullName evidence="1">Uncharacterized protein</fullName>
    </submittedName>
</protein>
<dbReference type="Proteomes" id="UP000631553">
    <property type="component" value="Unassembled WGS sequence"/>
</dbReference>
<comment type="caution">
    <text evidence="1">The sequence shown here is derived from an EMBL/GenBank/DDBJ whole genome shotgun (WGS) entry which is preliminary data.</text>
</comment>
<evidence type="ECO:0000313" key="1">
    <source>
        <dbReference type="EMBL" id="NYF59918.1"/>
    </source>
</evidence>
<gene>
    <name evidence="1" type="ORF">HDA35_005749</name>
</gene>
<keyword evidence="2" id="KW-1185">Reference proteome</keyword>